<dbReference type="PANTHER" id="PTHR46847:SF3">
    <property type="entry name" value="GALACTOFURANOSE-BINDING PROTEIN YTFQ"/>
    <property type="match status" value="1"/>
</dbReference>
<accession>A0ABT9N2T5</accession>
<name>A0ABT9N2T5_9ACTN</name>
<dbReference type="PROSITE" id="PS51257">
    <property type="entry name" value="PROKAR_LIPOPROTEIN"/>
    <property type="match status" value="1"/>
</dbReference>
<sequence length="330" mass="35135">MHVSRRKLFAVVAAAGLATSGLAACGDGTQDNDAGGADDKIVLGFAQVGAESGWRTANTKSIQDSARAAGIELQFSDAQQKQENQIKAIRGYIQQKVDVIAFSPVVNTGWDPVLKEAKAAGIPVILTDRAVDSTDTSLYVTFIGSDFIVEGQRAADWLIKEYEGKTEPVNIVELQGSPGAAPAIDRKKGFGDAIAANPNFKIIASQTGEFTRAKGKEVMTAFLQSNPDIDVLYAHNDDMALGAIQAIEEAGKKPGTDIKIISIDGVKDAFQAMVDGKINVVVECNPLLGPQLMELVQKVVKGETVEKRILTEEGVFTQDQAAAALPSRQY</sequence>
<dbReference type="InterPro" id="IPR025997">
    <property type="entry name" value="SBP_2_dom"/>
</dbReference>
<dbReference type="EMBL" id="JAUSRA010000001">
    <property type="protein sequence ID" value="MDP9797895.1"/>
    <property type="molecule type" value="Genomic_DNA"/>
</dbReference>
<dbReference type="RefSeq" id="WP_306835303.1">
    <property type="nucleotide sequence ID" value="NZ_JAUSRA010000001.1"/>
</dbReference>
<keyword evidence="6" id="KW-0813">Transport</keyword>
<organism evidence="6 7">
    <name type="scientific">Catenuloplanes nepalensis</name>
    <dbReference type="NCBI Taxonomy" id="587533"/>
    <lineage>
        <taxon>Bacteria</taxon>
        <taxon>Bacillati</taxon>
        <taxon>Actinomycetota</taxon>
        <taxon>Actinomycetes</taxon>
        <taxon>Micromonosporales</taxon>
        <taxon>Micromonosporaceae</taxon>
        <taxon>Catenuloplanes</taxon>
    </lineage>
</organism>
<dbReference type="InterPro" id="IPR028082">
    <property type="entry name" value="Peripla_BP_I"/>
</dbReference>
<evidence type="ECO:0000259" key="5">
    <source>
        <dbReference type="Pfam" id="PF13407"/>
    </source>
</evidence>
<feature type="signal peptide" evidence="4">
    <location>
        <begin position="1"/>
        <end position="23"/>
    </location>
</feature>
<keyword evidence="3 4" id="KW-0732">Signal</keyword>
<evidence type="ECO:0000256" key="4">
    <source>
        <dbReference type="SAM" id="SignalP"/>
    </source>
</evidence>
<dbReference type="Pfam" id="PF13407">
    <property type="entry name" value="Peripla_BP_4"/>
    <property type="match status" value="1"/>
</dbReference>
<keyword evidence="6" id="KW-0762">Sugar transport</keyword>
<comment type="caution">
    <text evidence="6">The sequence shown here is derived from an EMBL/GenBank/DDBJ whole genome shotgun (WGS) entry which is preliminary data.</text>
</comment>
<evidence type="ECO:0000313" key="7">
    <source>
        <dbReference type="Proteomes" id="UP001240984"/>
    </source>
</evidence>
<reference evidence="6 7" key="1">
    <citation type="submission" date="2023-07" db="EMBL/GenBank/DDBJ databases">
        <title>Sequencing the genomes of 1000 actinobacteria strains.</title>
        <authorList>
            <person name="Klenk H.-P."/>
        </authorList>
    </citation>
    <scope>NUCLEOTIDE SEQUENCE [LARGE SCALE GENOMIC DNA]</scope>
    <source>
        <strain evidence="6 7">DSM 44710</strain>
    </source>
</reference>
<dbReference type="Gene3D" id="3.40.50.2300">
    <property type="match status" value="2"/>
</dbReference>
<evidence type="ECO:0000256" key="3">
    <source>
        <dbReference type="ARBA" id="ARBA00022729"/>
    </source>
</evidence>
<proteinExistence type="inferred from homology"/>
<feature type="chain" id="PRO_5047532449" evidence="4">
    <location>
        <begin position="24"/>
        <end position="330"/>
    </location>
</feature>
<evidence type="ECO:0000313" key="6">
    <source>
        <dbReference type="EMBL" id="MDP9797895.1"/>
    </source>
</evidence>
<evidence type="ECO:0000256" key="2">
    <source>
        <dbReference type="ARBA" id="ARBA00007639"/>
    </source>
</evidence>
<evidence type="ECO:0000256" key="1">
    <source>
        <dbReference type="ARBA" id="ARBA00004196"/>
    </source>
</evidence>
<comment type="similarity">
    <text evidence="2">Belongs to the bacterial solute-binding protein 2 family.</text>
</comment>
<feature type="domain" description="Periplasmic binding protein" evidence="5">
    <location>
        <begin position="49"/>
        <end position="303"/>
    </location>
</feature>
<dbReference type="SUPFAM" id="SSF53822">
    <property type="entry name" value="Periplasmic binding protein-like I"/>
    <property type="match status" value="1"/>
</dbReference>
<dbReference type="PANTHER" id="PTHR46847">
    <property type="entry name" value="D-ALLOSE-BINDING PERIPLASMIC PROTEIN-RELATED"/>
    <property type="match status" value="1"/>
</dbReference>
<dbReference type="CDD" id="cd06309">
    <property type="entry name" value="PBP1_galactofuranose_YtfQ-like"/>
    <property type="match status" value="1"/>
</dbReference>
<gene>
    <name evidence="6" type="ORF">J2S43_006407</name>
</gene>
<keyword evidence="7" id="KW-1185">Reference proteome</keyword>
<protein>
    <submittedName>
        <fullName evidence="6">ABC-type sugar transport system substrate-binding protein</fullName>
    </submittedName>
</protein>
<comment type="subcellular location">
    <subcellularLocation>
        <location evidence="1">Cell envelope</location>
    </subcellularLocation>
</comment>
<dbReference type="Proteomes" id="UP001240984">
    <property type="component" value="Unassembled WGS sequence"/>
</dbReference>